<dbReference type="RefSeq" id="XP_028470189.1">
    <property type="nucleotide sequence ID" value="XM_028610191.1"/>
</dbReference>
<evidence type="ECO:0000313" key="3">
    <source>
        <dbReference type="Proteomes" id="UP000272025"/>
    </source>
</evidence>
<dbReference type="Proteomes" id="UP000272025">
    <property type="component" value="Unassembled WGS sequence"/>
</dbReference>
<proteinExistence type="predicted"/>
<gene>
    <name evidence="2" type="ORF">SODALDRAFT_326546</name>
</gene>
<reference evidence="2 3" key="1">
    <citation type="journal article" date="2018" name="Mol. Ecol.">
        <title>The obligate alkalophilic soda-lake fungus Sodiomyces alkalinus has shifted to a protein diet.</title>
        <authorList>
            <person name="Grum-Grzhimaylo A.A."/>
            <person name="Falkoski D.L."/>
            <person name="van den Heuvel J."/>
            <person name="Valero-Jimenez C.A."/>
            <person name="Min B."/>
            <person name="Choi I.G."/>
            <person name="Lipzen A."/>
            <person name="Daum C.G."/>
            <person name="Aanen D.K."/>
            <person name="Tsang A."/>
            <person name="Henrissat B."/>
            <person name="Bilanenko E.N."/>
            <person name="de Vries R.P."/>
            <person name="van Kan J.A.L."/>
            <person name="Grigoriev I.V."/>
            <person name="Debets A.J.M."/>
        </authorList>
    </citation>
    <scope>NUCLEOTIDE SEQUENCE [LARGE SCALE GENOMIC DNA]</scope>
    <source>
        <strain evidence="2 3">F11</strain>
    </source>
</reference>
<evidence type="ECO:0000256" key="1">
    <source>
        <dbReference type="SAM" id="MobiDB-lite"/>
    </source>
</evidence>
<keyword evidence="3" id="KW-1185">Reference proteome</keyword>
<feature type="compositionally biased region" description="Basic and acidic residues" evidence="1">
    <location>
        <begin position="35"/>
        <end position="49"/>
    </location>
</feature>
<dbReference type="EMBL" id="ML119051">
    <property type="protein sequence ID" value="ROT42383.1"/>
    <property type="molecule type" value="Genomic_DNA"/>
</dbReference>
<name>A0A3N2Q6G4_SODAK</name>
<dbReference type="OrthoDB" id="4848738at2759"/>
<sequence>MAKKHSSSQTGTSPANNEKSRKHACQTSISTHPARTPEGKTTRQGRDHQPPSIQHSRAMPPPLQAVREQPENFTLGCRGYLSSTRVGSVALLENPEWVEYYRNDSPEEGGEVC</sequence>
<feature type="compositionally biased region" description="Polar residues" evidence="1">
    <location>
        <begin position="7"/>
        <end position="17"/>
    </location>
</feature>
<accession>A0A3N2Q6G4</accession>
<dbReference type="GeneID" id="39578669"/>
<evidence type="ECO:0000313" key="2">
    <source>
        <dbReference type="EMBL" id="ROT42383.1"/>
    </source>
</evidence>
<organism evidence="2 3">
    <name type="scientific">Sodiomyces alkalinus (strain CBS 110278 / VKM F-3762 / F11)</name>
    <name type="common">Alkaliphilic filamentous fungus</name>
    <dbReference type="NCBI Taxonomy" id="1314773"/>
    <lineage>
        <taxon>Eukaryota</taxon>
        <taxon>Fungi</taxon>
        <taxon>Dikarya</taxon>
        <taxon>Ascomycota</taxon>
        <taxon>Pezizomycotina</taxon>
        <taxon>Sordariomycetes</taxon>
        <taxon>Hypocreomycetidae</taxon>
        <taxon>Glomerellales</taxon>
        <taxon>Plectosphaerellaceae</taxon>
        <taxon>Sodiomyces</taxon>
    </lineage>
</organism>
<protein>
    <submittedName>
        <fullName evidence="2">Uncharacterized protein</fullName>
    </submittedName>
</protein>
<dbReference type="AlphaFoldDB" id="A0A3N2Q6G4"/>
<feature type="region of interest" description="Disordered" evidence="1">
    <location>
        <begin position="1"/>
        <end position="69"/>
    </location>
</feature>